<evidence type="ECO:0000313" key="2">
    <source>
        <dbReference type="EMBL" id="QWG20102.1"/>
    </source>
</evidence>
<dbReference type="RefSeq" id="WP_215615589.1">
    <property type="nucleotide sequence ID" value="NZ_CP076135.1"/>
</dbReference>
<dbReference type="InterPro" id="IPR010753">
    <property type="entry name" value="DUF1330"/>
</dbReference>
<gene>
    <name evidence="2" type="ORF">KMZ68_09880</name>
</gene>
<dbReference type="Pfam" id="PF07045">
    <property type="entry name" value="DUF1330"/>
    <property type="match status" value="1"/>
</dbReference>
<dbReference type="AlphaFoldDB" id="A0A975NRM7"/>
<organism evidence="2 3">
    <name type="scientific">Bradyrhizobium sediminis</name>
    <dbReference type="NCBI Taxonomy" id="2840469"/>
    <lineage>
        <taxon>Bacteria</taxon>
        <taxon>Pseudomonadati</taxon>
        <taxon>Pseudomonadota</taxon>
        <taxon>Alphaproteobacteria</taxon>
        <taxon>Hyphomicrobiales</taxon>
        <taxon>Nitrobacteraceae</taxon>
        <taxon>Bradyrhizobium</taxon>
    </lineage>
</organism>
<dbReference type="SUPFAM" id="SSF54909">
    <property type="entry name" value="Dimeric alpha+beta barrel"/>
    <property type="match status" value="1"/>
</dbReference>
<evidence type="ECO:0000259" key="1">
    <source>
        <dbReference type="Pfam" id="PF07045"/>
    </source>
</evidence>
<dbReference type="Gene3D" id="3.30.70.100">
    <property type="match status" value="1"/>
</dbReference>
<feature type="domain" description="DUF1330" evidence="1">
    <location>
        <begin position="3"/>
        <end position="95"/>
    </location>
</feature>
<name>A0A975NRM7_9BRAD</name>
<evidence type="ECO:0000313" key="3">
    <source>
        <dbReference type="Proteomes" id="UP000680805"/>
    </source>
</evidence>
<dbReference type="Proteomes" id="UP000680805">
    <property type="component" value="Chromosome"/>
</dbReference>
<dbReference type="PANTHER" id="PTHR41521">
    <property type="match status" value="1"/>
</dbReference>
<dbReference type="InterPro" id="IPR011008">
    <property type="entry name" value="Dimeric_a/b-barrel"/>
</dbReference>
<protein>
    <submittedName>
        <fullName evidence="2">DUF1330 domain-containing protein</fullName>
    </submittedName>
</protein>
<dbReference type="PANTHER" id="PTHR41521:SF4">
    <property type="entry name" value="BLR0684 PROTEIN"/>
    <property type="match status" value="1"/>
</dbReference>
<dbReference type="EMBL" id="CP076135">
    <property type="protein sequence ID" value="QWG20102.1"/>
    <property type="molecule type" value="Genomic_DNA"/>
</dbReference>
<proteinExistence type="predicted"/>
<accession>A0A975NRM7</accession>
<sequence length="97" mass="10886">MSKAYWIVRVSVRDEQRYPEYLAAAGPAFQKFGARFIVRGGAFEAMEGGARERNVVVEFRDRATAIACYQSPEYQSARAIRQKYADADFIIIDGVAA</sequence>
<dbReference type="KEGG" id="bsei:KMZ68_09880"/>
<reference evidence="2" key="1">
    <citation type="submission" date="2021-06" db="EMBL/GenBank/DDBJ databases">
        <title>Bradyrhizobium sp. S2-11-2 Genome sequencing.</title>
        <authorList>
            <person name="Jin L."/>
        </authorList>
    </citation>
    <scope>NUCLEOTIDE SEQUENCE</scope>
    <source>
        <strain evidence="2">S2-11-2</strain>
    </source>
</reference>